<dbReference type="RefSeq" id="WP_369454427.1">
    <property type="nucleotide sequence ID" value="NZ_JBGCUO010000001.1"/>
</dbReference>
<keyword evidence="3" id="KW-1185">Reference proteome</keyword>
<sequence length="283" mass="31415">MSTSQPLTLHAADGYPLAACLYPAQGPVQANLLVASATGVPQQFYRRFAEFAASQGMQVLTFDYRGIGGSRPADLATADISYVDWGELDLAAAVAHFADADAPLYVVGHSFGGHALGMLPAPQQVTAAYVVGCGAGWAGWMPRLEGLKVRLMWNLVLPLLVRRTGYLAWSRFGMGEDLPKGVYQQWKRWCRWPHYLFDDPQQSALHQRYAAVRIPMLFANALDDDWALPRSRDAFISGYRNAPCQTRDLTLERGALGHMGYFRPGAQWLWQEMLDTLPQLAPR</sequence>
<dbReference type="EMBL" id="JBGCUO010000001">
    <property type="protein sequence ID" value="MEY1661179.1"/>
    <property type="molecule type" value="Genomic_DNA"/>
</dbReference>
<dbReference type="InterPro" id="IPR000073">
    <property type="entry name" value="AB_hydrolase_1"/>
</dbReference>
<organism evidence="2 3">
    <name type="scientific">Isoalcanivorax beigongshangi</name>
    <dbReference type="NCBI Taxonomy" id="3238810"/>
    <lineage>
        <taxon>Bacteria</taxon>
        <taxon>Pseudomonadati</taxon>
        <taxon>Pseudomonadota</taxon>
        <taxon>Gammaproteobacteria</taxon>
        <taxon>Oceanospirillales</taxon>
        <taxon>Alcanivoracaceae</taxon>
        <taxon>Isoalcanivorax</taxon>
    </lineage>
</organism>
<accession>A0ABV4AEA9</accession>
<keyword evidence="2" id="KW-0378">Hydrolase</keyword>
<feature type="domain" description="AB hydrolase-1" evidence="1">
    <location>
        <begin position="44"/>
        <end position="264"/>
    </location>
</feature>
<evidence type="ECO:0000313" key="3">
    <source>
        <dbReference type="Proteomes" id="UP001562065"/>
    </source>
</evidence>
<protein>
    <submittedName>
        <fullName evidence="2">Alpha/beta fold hydrolase</fullName>
    </submittedName>
</protein>
<dbReference type="PIRSF" id="PIRSF037442">
    <property type="entry name" value="UCP037442_abhydr"/>
    <property type="match status" value="1"/>
</dbReference>
<dbReference type="SUPFAM" id="SSF53474">
    <property type="entry name" value="alpha/beta-Hydrolases"/>
    <property type="match status" value="1"/>
</dbReference>
<dbReference type="InterPro" id="IPR017208">
    <property type="entry name" value="UCP037442_abhydr"/>
</dbReference>
<evidence type="ECO:0000313" key="2">
    <source>
        <dbReference type="EMBL" id="MEY1661179.1"/>
    </source>
</evidence>
<name>A0ABV4AEA9_9GAMM</name>
<dbReference type="GO" id="GO:0016787">
    <property type="term" value="F:hydrolase activity"/>
    <property type="evidence" value="ECO:0007669"/>
    <property type="project" value="UniProtKB-KW"/>
</dbReference>
<proteinExistence type="predicted"/>
<reference evidence="2 3" key="1">
    <citation type="submission" date="2024-07" db="EMBL/GenBank/DDBJ databases">
        <authorList>
            <person name="Ren Q."/>
        </authorList>
    </citation>
    <scope>NUCLEOTIDE SEQUENCE [LARGE SCALE GENOMIC DNA]</scope>
    <source>
        <strain evidence="2 3">REN37</strain>
    </source>
</reference>
<comment type="caution">
    <text evidence="2">The sequence shown here is derived from an EMBL/GenBank/DDBJ whole genome shotgun (WGS) entry which is preliminary data.</text>
</comment>
<evidence type="ECO:0000259" key="1">
    <source>
        <dbReference type="Pfam" id="PF12697"/>
    </source>
</evidence>
<dbReference type="Pfam" id="PF12697">
    <property type="entry name" value="Abhydrolase_6"/>
    <property type="match status" value="1"/>
</dbReference>
<dbReference type="Proteomes" id="UP001562065">
    <property type="component" value="Unassembled WGS sequence"/>
</dbReference>
<dbReference type="InterPro" id="IPR029058">
    <property type="entry name" value="AB_hydrolase_fold"/>
</dbReference>
<gene>
    <name evidence="2" type="ORF">AB5I84_03350</name>
</gene>
<dbReference type="Gene3D" id="3.40.50.1820">
    <property type="entry name" value="alpha/beta hydrolase"/>
    <property type="match status" value="1"/>
</dbReference>